<dbReference type="GO" id="GO:0042597">
    <property type="term" value="C:periplasmic space"/>
    <property type="evidence" value="ECO:0007669"/>
    <property type="project" value="UniProtKB-ARBA"/>
</dbReference>
<dbReference type="GO" id="GO:1904680">
    <property type="term" value="F:peptide transmembrane transporter activity"/>
    <property type="evidence" value="ECO:0007669"/>
    <property type="project" value="TreeGrafter"/>
</dbReference>
<evidence type="ECO:0000256" key="4">
    <source>
        <dbReference type="SAM" id="Phobius"/>
    </source>
</evidence>
<evidence type="ECO:0000256" key="3">
    <source>
        <dbReference type="ARBA" id="ARBA00022729"/>
    </source>
</evidence>
<evidence type="ECO:0000313" key="7">
    <source>
        <dbReference type="Proteomes" id="UP000178735"/>
    </source>
</evidence>
<keyword evidence="2" id="KW-0813">Transport</keyword>
<dbReference type="AlphaFoldDB" id="A0A1F7WPM3"/>
<dbReference type="EMBL" id="MGFH01000135">
    <property type="protein sequence ID" value="OGM04804.1"/>
    <property type="molecule type" value="Genomic_DNA"/>
</dbReference>
<dbReference type="GO" id="GO:0043190">
    <property type="term" value="C:ATP-binding cassette (ABC) transporter complex"/>
    <property type="evidence" value="ECO:0007669"/>
    <property type="project" value="InterPro"/>
</dbReference>
<comment type="caution">
    <text evidence="6">The sequence shown here is derived from an EMBL/GenBank/DDBJ whole genome shotgun (WGS) entry which is preliminary data.</text>
</comment>
<dbReference type="InterPro" id="IPR030678">
    <property type="entry name" value="Peptide/Ni-bd"/>
</dbReference>
<reference evidence="6 7" key="1">
    <citation type="journal article" date="2016" name="Nat. Commun.">
        <title>Thousands of microbial genomes shed light on interconnected biogeochemical processes in an aquifer system.</title>
        <authorList>
            <person name="Anantharaman K."/>
            <person name="Brown C.T."/>
            <person name="Hug L.A."/>
            <person name="Sharon I."/>
            <person name="Castelle C.J."/>
            <person name="Probst A.J."/>
            <person name="Thomas B.C."/>
            <person name="Singh A."/>
            <person name="Wilkins M.J."/>
            <person name="Karaoz U."/>
            <person name="Brodie E.L."/>
            <person name="Williams K.H."/>
            <person name="Hubbard S.S."/>
            <person name="Banfield J.F."/>
        </authorList>
    </citation>
    <scope>NUCLEOTIDE SEQUENCE [LARGE SCALE GENOMIC DNA]</scope>
</reference>
<keyword evidence="4" id="KW-0812">Transmembrane</keyword>
<dbReference type="GO" id="GO:0015833">
    <property type="term" value="P:peptide transport"/>
    <property type="evidence" value="ECO:0007669"/>
    <property type="project" value="TreeGrafter"/>
</dbReference>
<comment type="similarity">
    <text evidence="1">Belongs to the bacterial solute-binding protein 5 family.</text>
</comment>
<feature type="transmembrane region" description="Helical" evidence="4">
    <location>
        <begin position="19"/>
        <end position="38"/>
    </location>
</feature>
<dbReference type="STRING" id="1817813.A2008_00570"/>
<dbReference type="InterPro" id="IPR000914">
    <property type="entry name" value="SBP_5_dom"/>
</dbReference>
<dbReference type="Gene3D" id="3.40.190.10">
    <property type="entry name" value="Periplasmic binding protein-like II"/>
    <property type="match status" value="1"/>
</dbReference>
<keyword evidence="3" id="KW-0732">Signal</keyword>
<accession>A0A1F7WPM3</accession>
<dbReference type="Pfam" id="PF00496">
    <property type="entry name" value="SBP_bac_5"/>
    <property type="match status" value="1"/>
</dbReference>
<gene>
    <name evidence="6" type="ORF">A2008_00570</name>
</gene>
<name>A0A1F7WPM3_9BACT</name>
<dbReference type="Gene3D" id="3.10.105.10">
    <property type="entry name" value="Dipeptide-binding Protein, Domain 3"/>
    <property type="match status" value="1"/>
</dbReference>
<dbReference type="Gene3D" id="3.90.76.10">
    <property type="entry name" value="Dipeptide-binding Protein, Domain 1"/>
    <property type="match status" value="1"/>
</dbReference>
<dbReference type="CDD" id="cd08493">
    <property type="entry name" value="PBP2_DppA_like"/>
    <property type="match status" value="1"/>
</dbReference>
<dbReference type="SUPFAM" id="SSF53850">
    <property type="entry name" value="Periplasmic binding protein-like II"/>
    <property type="match status" value="1"/>
</dbReference>
<dbReference type="InterPro" id="IPR039424">
    <property type="entry name" value="SBP_5"/>
</dbReference>
<keyword evidence="4" id="KW-0472">Membrane</keyword>
<evidence type="ECO:0000256" key="2">
    <source>
        <dbReference type="ARBA" id="ARBA00022448"/>
    </source>
</evidence>
<evidence type="ECO:0000313" key="6">
    <source>
        <dbReference type="EMBL" id="OGM04804.1"/>
    </source>
</evidence>
<dbReference type="PANTHER" id="PTHR30290:SF9">
    <property type="entry name" value="OLIGOPEPTIDE-BINDING PROTEIN APPA"/>
    <property type="match status" value="1"/>
</dbReference>
<evidence type="ECO:0000259" key="5">
    <source>
        <dbReference type="Pfam" id="PF00496"/>
    </source>
</evidence>
<dbReference type="PANTHER" id="PTHR30290">
    <property type="entry name" value="PERIPLASMIC BINDING COMPONENT OF ABC TRANSPORTER"/>
    <property type="match status" value="1"/>
</dbReference>
<protein>
    <recommendedName>
        <fullName evidence="5">Solute-binding protein family 5 domain-containing protein</fullName>
    </recommendedName>
</protein>
<sequence>MGPPVVFQGRLVMKRFKTYFIAGVCALFFIMILFYHNLAGLYGGSGAKESTLIYGRAYDAISLDPPNQWDGSSSGVINNVYENLVQFSEGSSSLEAVLAQSWRISADLLEYAFELRKNVYFHDGTRFDADSVVFNFERQMKKDHPYRLGNCECFESNFSLLESVKKTGDHTVTFRLKKPYTPFLELLAMTPLAIVSPAAVKKHGADFYKNPCGSGPFVFKKWIRADSIVLARNDKYWREMAKIDSIIFKTIPDNKLRLMQLYSGLINIMDGINPDDIETIKRNPDITLLTEPGMNIGYIAMNTEKPPFDKKEVRRAVNHAINKKAIINFLYQQTATLAKNPLPPNIFGYNNEISGYNYDIEEARRLLKLAGIENGFKTKLFVIPITTMSFPEPDKVAGAVIANLKDAGIEVEKYSCEWGEYQKKVMDGDHEMAMFVWSADIPDPDNFLYVLLDKDNTVKGQAQNVSFYVNDVLHYTLMKAQSALDVGERAALYKKAQEIIHEDSPWVPMTHANQMIAFRNSVKNIKLSPVTFECYRNIEITDAGM</sequence>
<keyword evidence="4" id="KW-1133">Transmembrane helix</keyword>
<dbReference type="PIRSF" id="PIRSF002741">
    <property type="entry name" value="MppA"/>
    <property type="match status" value="1"/>
</dbReference>
<proteinExistence type="inferred from homology"/>
<evidence type="ECO:0000256" key="1">
    <source>
        <dbReference type="ARBA" id="ARBA00005695"/>
    </source>
</evidence>
<organism evidence="6 7">
    <name type="scientific">Candidatus Wallbacteria bacterium GWC2_49_35</name>
    <dbReference type="NCBI Taxonomy" id="1817813"/>
    <lineage>
        <taxon>Bacteria</taxon>
        <taxon>Candidatus Walliibacteriota</taxon>
    </lineage>
</organism>
<feature type="domain" description="Solute-binding protein family 5" evidence="5">
    <location>
        <begin position="95"/>
        <end position="456"/>
    </location>
</feature>
<dbReference type="Proteomes" id="UP000178735">
    <property type="component" value="Unassembled WGS sequence"/>
</dbReference>